<evidence type="ECO:0000313" key="3">
    <source>
        <dbReference type="Proteomes" id="UP000569951"/>
    </source>
</evidence>
<dbReference type="AlphaFoldDB" id="A0A841HYA3"/>
<organism evidence="2 3">
    <name type="scientific">Deinobacterium chartae</name>
    <dbReference type="NCBI Taxonomy" id="521158"/>
    <lineage>
        <taxon>Bacteria</taxon>
        <taxon>Thermotogati</taxon>
        <taxon>Deinococcota</taxon>
        <taxon>Deinococci</taxon>
        <taxon>Deinococcales</taxon>
        <taxon>Deinococcaceae</taxon>
        <taxon>Deinobacterium</taxon>
    </lineage>
</organism>
<dbReference type="GO" id="GO:0016747">
    <property type="term" value="F:acyltransferase activity, transferring groups other than amino-acyl groups"/>
    <property type="evidence" value="ECO:0007669"/>
    <property type="project" value="InterPro"/>
</dbReference>
<dbReference type="InterPro" id="IPR016181">
    <property type="entry name" value="Acyl_CoA_acyltransferase"/>
</dbReference>
<dbReference type="Gene3D" id="3.40.630.30">
    <property type="match status" value="1"/>
</dbReference>
<reference evidence="2 3" key="1">
    <citation type="submission" date="2020-08" db="EMBL/GenBank/DDBJ databases">
        <title>Genomic Encyclopedia of Type Strains, Phase IV (KMG-IV): sequencing the most valuable type-strain genomes for metagenomic binning, comparative biology and taxonomic classification.</title>
        <authorList>
            <person name="Goeker M."/>
        </authorList>
    </citation>
    <scope>NUCLEOTIDE SEQUENCE [LARGE SCALE GENOMIC DNA]</scope>
    <source>
        <strain evidence="2 3">DSM 21458</strain>
    </source>
</reference>
<feature type="domain" description="N-acetyltransferase" evidence="1">
    <location>
        <begin position="5"/>
        <end position="174"/>
    </location>
</feature>
<protein>
    <submittedName>
        <fullName evidence="2">GNAT superfamily N-acetyltransferase</fullName>
    </submittedName>
</protein>
<dbReference type="Proteomes" id="UP000569951">
    <property type="component" value="Unassembled WGS sequence"/>
</dbReference>
<evidence type="ECO:0000259" key="1">
    <source>
        <dbReference type="PROSITE" id="PS51186"/>
    </source>
</evidence>
<comment type="caution">
    <text evidence="2">The sequence shown here is derived from an EMBL/GenBank/DDBJ whole genome shotgun (WGS) entry which is preliminary data.</text>
</comment>
<gene>
    <name evidence="2" type="ORF">HNR42_001955</name>
</gene>
<name>A0A841HYA3_9DEIO</name>
<dbReference type="Pfam" id="PF00583">
    <property type="entry name" value="Acetyltransf_1"/>
    <property type="match status" value="1"/>
</dbReference>
<sequence length="179" mass="20264">MLLPLRLEPFGPEHPRYLEGIAVYARTWGRDCETARAYFDSFALSPVQYPGWLGLLALEGETVVGVGFGTRSQRGQWWYDAVEARLGPGHWALRNAWVLTELAVRAESRRFGVGEQLLTALLERQPCPRALLSTQQTNLAAQRFYLRHGWQLLARDLRFCGGHTPFVIMGRELRPSPAS</sequence>
<dbReference type="EMBL" id="JACHHG010000006">
    <property type="protein sequence ID" value="MBB6098521.1"/>
    <property type="molecule type" value="Genomic_DNA"/>
</dbReference>
<accession>A0A841HYA3</accession>
<evidence type="ECO:0000313" key="2">
    <source>
        <dbReference type="EMBL" id="MBB6098521.1"/>
    </source>
</evidence>
<dbReference type="InterPro" id="IPR000182">
    <property type="entry name" value="GNAT_dom"/>
</dbReference>
<keyword evidence="2" id="KW-0808">Transferase</keyword>
<dbReference type="SUPFAM" id="SSF55729">
    <property type="entry name" value="Acyl-CoA N-acyltransferases (Nat)"/>
    <property type="match status" value="1"/>
</dbReference>
<proteinExistence type="predicted"/>
<keyword evidence="3" id="KW-1185">Reference proteome</keyword>
<dbReference type="PROSITE" id="PS51186">
    <property type="entry name" value="GNAT"/>
    <property type="match status" value="1"/>
</dbReference>
<dbReference type="RefSeq" id="WP_183987009.1">
    <property type="nucleotide sequence ID" value="NZ_JACHHG010000006.1"/>
</dbReference>